<dbReference type="GO" id="GO:0005694">
    <property type="term" value="C:chromosome"/>
    <property type="evidence" value="ECO:0007669"/>
    <property type="project" value="UniProtKB-ARBA"/>
</dbReference>
<dbReference type="InterPro" id="IPR022622">
    <property type="entry name" value="DUF3492"/>
</dbReference>
<dbReference type="RefSeq" id="WP_004081644.1">
    <property type="nucleotide sequence ID" value="NC_000853.1"/>
</dbReference>
<dbReference type="AlphaFoldDB" id="Q9X1D1"/>
<reference evidence="7 8" key="1">
    <citation type="journal article" date="1999" name="Nature">
        <title>Evidence for lateral gene transfer between Archaea and Bacteria from genome sequence of Thermotoga maritima.</title>
        <authorList>
            <person name="Nelson K.E."/>
            <person name="Clayton R.A."/>
            <person name="Gill S.R."/>
            <person name="Gwinn M.L."/>
            <person name="Dodson R.J."/>
            <person name="Haft D.H."/>
            <person name="Hickey E.K."/>
            <person name="Peterson J.D."/>
            <person name="Nelson W.C."/>
            <person name="Ketchum K.A."/>
            <person name="McDonald L."/>
            <person name="Utterback T.R."/>
            <person name="Malek J.A."/>
            <person name="Linher K.D."/>
            <person name="Garrett M.M."/>
            <person name="Stewart A.M."/>
            <person name="Cotton M.D."/>
            <person name="Pratt M.S."/>
            <person name="Phillips C.A."/>
            <person name="Richardson D."/>
            <person name="Heidelberg J."/>
            <person name="Sutton G.G."/>
            <person name="Fleischmann R.D."/>
            <person name="White O."/>
            <person name="Salzberg S.L."/>
            <person name="Smith H.O."/>
            <person name="Venter J.C."/>
            <person name="Fraser C.M."/>
        </authorList>
    </citation>
    <scope>NUCLEOTIDE SEQUENCE [LARGE SCALE GENOMIC DNA]</scope>
    <source>
        <strain evidence="8">ATCC 43589 / DSM 3109 / JCM 10099 / NBRC 100826 / MSB8</strain>
    </source>
</reference>
<dbReference type="InterPro" id="IPR041679">
    <property type="entry name" value="DNA2/NAM7-like_C"/>
</dbReference>
<evidence type="ECO:0000313" key="7">
    <source>
        <dbReference type="EMBL" id="AAD36482.1"/>
    </source>
</evidence>
<dbReference type="GO" id="GO:0005524">
    <property type="term" value="F:ATP binding"/>
    <property type="evidence" value="ECO:0007669"/>
    <property type="project" value="UniProtKB-KW"/>
</dbReference>
<evidence type="ECO:0000256" key="3">
    <source>
        <dbReference type="ARBA" id="ARBA00022806"/>
    </source>
</evidence>
<dbReference type="InParanoid" id="Q9X1D1"/>
<dbReference type="EMBL" id="AE000512">
    <property type="protein sequence ID" value="AAD36482.1"/>
    <property type="molecule type" value="Genomic_DNA"/>
</dbReference>
<dbReference type="Pfam" id="PF11997">
    <property type="entry name" value="DUF3492"/>
    <property type="match status" value="1"/>
</dbReference>
<dbReference type="Gene3D" id="3.40.50.300">
    <property type="entry name" value="P-loop containing nucleotide triphosphate hydrolases"/>
    <property type="match status" value="1"/>
</dbReference>
<evidence type="ECO:0000256" key="2">
    <source>
        <dbReference type="ARBA" id="ARBA00022801"/>
    </source>
</evidence>
<name>Q9X1D1_THEMA</name>
<evidence type="ECO:0000259" key="5">
    <source>
        <dbReference type="Pfam" id="PF11997"/>
    </source>
</evidence>
<evidence type="ECO:0000256" key="4">
    <source>
        <dbReference type="ARBA" id="ARBA00022840"/>
    </source>
</evidence>
<evidence type="ECO:0000259" key="6">
    <source>
        <dbReference type="Pfam" id="PF13087"/>
    </source>
</evidence>
<proteinExistence type="predicted"/>
<dbReference type="KEGG" id="tma:TM1411"/>
<dbReference type="InterPro" id="IPR027417">
    <property type="entry name" value="P-loop_NTPase"/>
</dbReference>
<dbReference type="Pfam" id="PF13087">
    <property type="entry name" value="AAA_12"/>
    <property type="match status" value="1"/>
</dbReference>
<keyword evidence="4" id="KW-0067">ATP-binding</keyword>
<dbReference type="InterPro" id="IPR047187">
    <property type="entry name" value="SF1_C_Upf1"/>
</dbReference>
<dbReference type="PANTHER" id="PTHR43788">
    <property type="entry name" value="DNA2/NAM7 HELICASE FAMILY MEMBER"/>
    <property type="match status" value="1"/>
</dbReference>
<dbReference type="KEGG" id="tmm:Tmari_1418"/>
<keyword evidence="2" id="KW-0378">Hydrolase</keyword>
<keyword evidence="1" id="KW-0547">Nucleotide-binding</keyword>
<dbReference type="PATRIC" id="fig|243274.17.peg.1417"/>
<dbReference type="SUPFAM" id="SSF52540">
    <property type="entry name" value="P-loop containing nucleoside triphosphate hydrolases"/>
    <property type="match status" value="1"/>
</dbReference>
<sequence length="245" mass="28205">MRVGLIAEGTYPYITGGVSSWIQTLISNLPEFEFEIYHLRPDSKKREVRYKIPKNVVRIHEVNIFGDFDPEIPEEANLSALTEITKAIVLSPKNVLVFIDTKNRSDRFERQRKDSPSRENPLEAQIVKEVVEKLLSMGVKEDWIGIITPYDDQVNLIRELIEAKVEVHSVDGFQGREKEVIIISFVRSNKNGEIGFLEDLRRLNVSLTRAKRKLIATGDSSTLSVHPTYRRFVEFVKKKGTYVIF</sequence>
<dbReference type="PANTHER" id="PTHR43788:SF8">
    <property type="entry name" value="DNA-BINDING PROTEIN SMUBP-2"/>
    <property type="match status" value="1"/>
</dbReference>
<feature type="domain" description="DUF3492" evidence="5">
    <location>
        <begin position="1"/>
        <end position="73"/>
    </location>
</feature>
<dbReference type="EnsemblBacteria" id="AAD36482">
    <property type="protein sequence ID" value="AAD36482"/>
    <property type="gene ID" value="TM_1411"/>
</dbReference>
<organism evidence="7 8">
    <name type="scientific">Thermotoga maritima (strain ATCC 43589 / DSM 3109 / JCM 10099 / NBRC 100826 / MSB8)</name>
    <dbReference type="NCBI Taxonomy" id="243274"/>
    <lineage>
        <taxon>Bacteria</taxon>
        <taxon>Thermotogati</taxon>
        <taxon>Thermotogota</taxon>
        <taxon>Thermotogae</taxon>
        <taxon>Thermotogales</taxon>
        <taxon>Thermotogaceae</taxon>
        <taxon>Thermotoga</taxon>
    </lineage>
</organism>
<dbReference type="GO" id="GO:0016787">
    <property type="term" value="F:hydrolase activity"/>
    <property type="evidence" value="ECO:0007669"/>
    <property type="project" value="UniProtKB-KW"/>
</dbReference>
<dbReference type="Proteomes" id="UP000008183">
    <property type="component" value="Chromosome"/>
</dbReference>
<dbReference type="SMR" id="Q9X1D1"/>
<dbReference type="KEGG" id="tmw:THMA_1440"/>
<protein>
    <submittedName>
        <fullName evidence="7">Helicase-related protein</fullName>
    </submittedName>
</protein>
<gene>
    <name evidence="7" type="ordered locus">TM_1411</name>
</gene>
<evidence type="ECO:0000256" key="1">
    <source>
        <dbReference type="ARBA" id="ARBA00022741"/>
    </source>
</evidence>
<dbReference type="CDD" id="cd18808">
    <property type="entry name" value="SF1_C_Upf1"/>
    <property type="match status" value="1"/>
</dbReference>
<feature type="domain" description="DNA2/NAM7 helicase-like C-terminal" evidence="6">
    <location>
        <begin position="86"/>
        <end position="220"/>
    </location>
</feature>
<dbReference type="KEGG" id="tmi:THEMA_07260"/>
<evidence type="ECO:0000313" key="8">
    <source>
        <dbReference type="Proteomes" id="UP000008183"/>
    </source>
</evidence>
<accession>G4FFE7</accession>
<keyword evidence="3 7" id="KW-0347">Helicase</keyword>
<keyword evidence="8" id="KW-1185">Reference proteome</keyword>
<dbReference type="FunFam" id="3.40.50.300:FF:000326">
    <property type="entry name" value="P-loop containing nucleoside triphosphate hydrolase"/>
    <property type="match status" value="1"/>
</dbReference>
<dbReference type="GO" id="GO:0004386">
    <property type="term" value="F:helicase activity"/>
    <property type="evidence" value="ECO:0007669"/>
    <property type="project" value="UniProtKB-KW"/>
</dbReference>
<dbReference type="InterPro" id="IPR050534">
    <property type="entry name" value="Coronavir_polyprotein_1ab"/>
</dbReference>
<dbReference type="OrthoDB" id="9757917at2"/>
<dbReference type="PIR" id="D72258">
    <property type="entry name" value="D72258"/>
</dbReference>
<accession>Q9X1D1</accession>
<dbReference type="PaxDb" id="243274-THEMA_07260"/>